<evidence type="ECO:0000256" key="2">
    <source>
        <dbReference type="PROSITE-ProRule" id="PRU00176"/>
    </source>
</evidence>
<evidence type="ECO:0000256" key="3">
    <source>
        <dbReference type="SAM" id="MobiDB-lite"/>
    </source>
</evidence>
<dbReference type="SMART" id="SM00360">
    <property type="entry name" value="RRM"/>
    <property type="match status" value="1"/>
</dbReference>
<sequence length="404" mass="45458">MANKVAKNKNPKNKRNKLKNSPKKKLIGKSKFRKGKIQDARQKILLKKRKGVTDARDILAKMAKTQDARSKLDKIRETRTGGTVRNGNIKVIGSNIVRKTDRNGKITLSTNKTNPSSNIKLAIQRELGLVSPSRSGITRRLTQPTKRVLPLSPVIRKQPLISPYRYEPVYDSLPTFPSLYKWSNPSASQLINAMERPPRRTEQLSNRTFENFSISRPIRTRAYIDLDAIEDEEMQMDVPPLRTSSIHLQGTARSSNIHSRLDASTPQPESHGIFSQTKTKVVVPAGHRIVVSNLQSTVSQEDIKELFEDIGDLLAARLVRPGVAEVIYKNLKDAQKAVDTYHNRQLDGQPMKCLLVNKRPLNNPTAPALPKAEIEYAGIPRKISATEKLVPDISTIHKVLFQRN</sequence>
<dbReference type="Pfam" id="PF00076">
    <property type="entry name" value="RRM_1"/>
    <property type="match status" value="1"/>
</dbReference>
<gene>
    <name evidence="5" type="ORF">HHI36_007044</name>
</gene>
<dbReference type="EMBL" id="JABFTP020000021">
    <property type="protein sequence ID" value="KAL3267905.1"/>
    <property type="molecule type" value="Genomic_DNA"/>
</dbReference>
<dbReference type="GO" id="GO:0003723">
    <property type="term" value="F:RNA binding"/>
    <property type="evidence" value="ECO:0007669"/>
    <property type="project" value="UniProtKB-UniRule"/>
</dbReference>
<dbReference type="PANTHER" id="PTHR19965">
    <property type="entry name" value="RNA AND EXPORT FACTOR BINDING PROTEIN"/>
    <property type="match status" value="1"/>
</dbReference>
<dbReference type="CDD" id="cd12681">
    <property type="entry name" value="RRM_SKAR"/>
    <property type="match status" value="1"/>
</dbReference>
<dbReference type="InterPro" id="IPR051229">
    <property type="entry name" value="ALYREF_mRNA_export"/>
</dbReference>
<evidence type="ECO:0000313" key="5">
    <source>
        <dbReference type="EMBL" id="KAL3267905.1"/>
    </source>
</evidence>
<dbReference type="Gene3D" id="3.30.70.330">
    <property type="match status" value="1"/>
</dbReference>
<dbReference type="InterPro" id="IPR034784">
    <property type="entry name" value="PDIP3_RRM"/>
</dbReference>
<protein>
    <recommendedName>
        <fullName evidence="4">RRM domain-containing protein</fullName>
    </recommendedName>
</protein>
<feature type="domain" description="RRM" evidence="4">
    <location>
        <begin position="287"/>
        <end position="358"/>
    </location>
</feature>
<dbReference type="PROSITE" id="PS50102">
    <property type="entry name" value="RRM"/>
    <property type="match status" value="1"/>
</dbReference>
<dbReference type="PANTHER" id="PTHR19965:SF94">
    <property type="entry name" value="FI13061P-RELATED"/>
    <property type="match status" value="1"/>
</dbReference>
<organism evidence="5 6">
    <name type="scientific">Cryptolaemus montrouzieri</name>
    <dbReference type="NCBI Taxonomy" id="559131"/>
    <lineage>
        <taxon>Eukaryota</taxon>
        <taxon>Metazoa</taxon>
        <taxon>Ecdysozoa</taxon>
        <taxon>Arthropoda</taxon>
        <taxon>Hexapoda</taxon>
        <taxon>Insecta</taxon>
        <taxon>Pterygota</taxon>
        <taxon>Neoptera</taxon>
        <taxon>Endopterygota</taxon>
        <taxon>Coleoptera</taxon>
        <taxon>Polyphaga</taxon>
        <taxon>Cucujiformia</taxon>
        <taxon>Coccinelloidea</taxon>
        <taxon>Coccinellidae</taxon>
        <taxon>Scymninae</taxon>
        <taxon>Scymnini</taxon>
        <taxon>Cryptolaemus</taxon>
    </lineage>
</organism>
<name>A0ABD2MNS9_9CUCU</name>
<evidence type="ECO:0000259" key="4">
    <source>
        <dbReference type="PROSITE" id="PS50102"/>
    </source>
</evidence>
<evidence type="ECO:0000256" key="1">
    <source>
        <dbReference type="ARBA" id="ARBA00022884"/>
    </source>
</evidence>
<dbReference type="SUPFAM" id="SSF54928">
    <property type="entry name" value="RNA-binding domain, RBD"/>
    <property type="match status" value="1"/>
</dbReference>
<accession>A0ABD2MNS9</accession>
<keyword evidence="6" id="KW-1185">Reference proteome</keyword>
<dbReference type="InterPro" id="IPR012677">
    <property type="entry name" value="Nucleotide-bd_a/b_plait_sf"/>
</dbReference>
<feature type="region of interest" description="Disordered" evidence="3">
    <location>
        <begin position="1"/>
        <end position="34"/>
    </location>
</feature>
<comment type="caution">
    <text evidence="5">The sequence shown here is derived from an EMBL/GenBank/DDBJ whole genome shotgun (WGS) entry which is preliminary data.</text>
</comment>
<dbReference type="InterPro" id="IPR000504">
    <property type="entry name" value="RRM_dom"/>
</dbReference>
<keyword evidence="1 2" id="KW-0694">RNA-binding</keyword>
<dbReference type="AlphaFoldDB" id="A0ABD2MNS9"/>
<dbReference type="InterPro" id="IPR035979">
    <property type="entry name" value="RBD_domain_sf"/>
</dbReference>
<proteinExistence type="predicted"/>
<reference evidence="5 6" key="1">
    <citation type="journal article" date="2021" name="BMC Biol.">
        <title>Horizontally acquired antibacterial genes associated with adaptive radiation of ladybird beetles.</title>
        <authorList>
            <person name="Li H.S."/>
            <person name="Tang X.F."/>
            <person name="Huang Y.H."/>
            <person name="Xu Z.Y."/>
            <person name="Chen M.L."/>
            <person name="Du X.Y."/>
            <person name="Qiu B.Y."/>
            <person name="Chen P.T."/>
            <person name="Zhang W."/>
            <person name="Slipinski A."/>
            <person name="Escalona H.E."/>
            <person name="Waterhouse R.M."/>
            <person name="Zwick A."/>
            <person name="Pang H."/>
        </authorList>
    </citation>
    <scope>NUCLEOTIDE SEQUENCE [LARGE SCALE GENOMIC DNA]</scope>
    <source>
        <strain evidence="5">SYSU2018</strain>
    </source>
</reference>
<dbReference type="Proteomes" id="UP001516400">
    <property type="component" value="Unassembled WGS sequence"/>
</dbReference>
<evidence type="ECO:0000313" key="6">
    <source>
        <dbReference type="Proteomes" id="UP001516400"/>
    </source>
</evidence>